<protein>
    <recommendedName>
        <fullName evidence="3">Collagen-like protein</fullName>
    </recommendedName>
</protein>
<comment type="caution">
    <text evidence="1">The sequence shown here is derived from an EMBL/GenBank/DDBJ whole genome shotgun (WGS) entry which is preliminary data.</text>
</comment>
<evidence type="ECO:0008006" key="3">
    <source>
        <dbReference type="Google" id="ProtNLM"/>
    </source>
</evidence>
<proteinExistence type="predicted"/>
<gene>
    <name evidence="1" type="ORF">QQ008_19960</name>
</gene>
<dbReference type="Proteomes" id="UP001172082">
    <property type="component" value="Unassembled WGS sequence"/>
</dbReference>
<evidence type="ECO:0000313" key="1">
    <source>
        <dbReference type="EMBL" id="MDN5203675.1"/>
    </source>
</evidence>
<evidence type="ECO:0000313" key="2">
    <source>
        <dbReference type="Proteomes" id="UP001172082"/>
    </source>
</evidence>
<accession>A0ABT8KSE6</accession>
<dbReference type="Gene3D" id="1.20.5.320">
    <property type="entry name" value="6-Phosphogluconate Dehydrogenase, domain 3"/>
    <property type="match status" value="1"/>
</dbReference>
<organism evidence="1 2">
    <name type="scientific">Splendidivirga corallicola</name>
    <dbReference type="NCBI Taxonomy" id="3051826"/>
    <lineage>
        <taxon>Bacteria</taxon>
        <taxon>Pseudomonadati</taxon>
        <taxon>Bacteroidota</taxon>
        <taxon>Cytophagia</taxon>
        <taxon>Cytophagales</taxon>
        <taxon>Splendidivirgaceae</taxon>
        <taxon>Splendidivirga</taxon>
    </lineage>
</organism>
<sequence length="194" mass="21855">MRRIIYTIAILVFGMYSCEVGPEGPPGPVGPVGPIGPEGAKGEEGFTFEYIIDFEAPDYQVFLPFPDDFQVLDSDVVLVYLLWGQEEVNGEMLEIWRALPQTLITEDGLLQYNFDFTVSDVSLFLEADFPRSNLGPEMLNEWVARIVVVPAQFVETGRTASDYSDYKEVVKRFGLVDTPVDQKYLSIKRPAVKE</sequence>
<dbReference type="EMBL" id="JAUJEA010000008">
    <property type="protein sequence ID" value="MDN5203675.1"/>
    <property type="molecule type" value="Genomic_DNA"/>
</dbReference>
<reference evidence="1" key="1">
    <citation type="submission" date="2023-06" db="EMBL/GenBank/DDBJ databases">
        <title>Genomic of Parafulvivirga corallium.</title>
        <authorList>
            <person name="Wang G."/>
        </authorList>
    </citation>
    <scope>NUCLEOTIDE SEQUENCE</scope>
    <source>
        <strain evidence="1">BMA10</strain>
    </source>
</reference>
<dbReference type="PROSITE" id="PS51257">
    <property type="entry name" value="PROKAR_LIPOPROTEIN"/>
    <property type="match status" value="1"/>
</dbReference>
<name>A0ABT8KSE6_9BACT</name>
<dbReference type="RefSeq" id="WP_346753698.1">
    <property type="nucleotide sequence ID" value="NZ_JAUJEA010000008.1"/>
</dbReference>
<keyword evidence="2" id="KW-1185">Reference proteome</keyword>